<name>A0ABV7JKZ7_9SPHI</name>
<reference evidence="4" key="1">
    <citation type="journal article" date="2019" name="Int. J. Syst. Evol. Microbiol.">
        <title>The Global Catalogue of Microorganisms (GCM) 10K type strain sequencing project: providing services to taxonomists for standard genome sequencing and annotation.</title>
        <authorList>
            <consortium name="The Broad Institute Genomics Platform"/>
            <consortium name="The Broad Institute Genome Sequencing Center for Infectious Disease"/>
            <person name="Wu L."/>
            <person name="Ma J."/>
        </authorList>
    </citation>
    <scope>NUCLEOTIDE SEQUENCE [LARGE SCALE GENOMIC DNA]</scope>
    <source>
        <strain evidence="4">KCTC 52416</strain>
    </source>
</reference>
<dbReference type="EMBL" id="JBHRTA010000038">
    <property type="protein sequence ID" value="MFC3198765.1"/>
    <property type="molecule type" value="Genomic_DNA"/>
</dbReference>
<keyword evidence="4" id="KW-1185">Reference proteome</keyword>
<protein>
    <submittedName>
        <fullName evidence="3">Uncharacterized protein</fullName>
    </submittedName>
</protein>
<dbReference type="Proteomes" id="UP001595526">
    <property type="component" value="Unassembled WGS sequence"/>
</dbReference>
<feature type="region of interest" description="Disordered" evidence="1">
    <location>
        <begin position="1"/>
        <end position="20"/>
    </location>
</feature>
<sequence length="72" mass="8172">MTNRTERNGKGVVNTTSPDNREELKMGHRLLVGLRYHIQAQDLLTARKTKQRAVTWIAVVVSVLTMILAITR</sequence>
<comment type="caution">
    <text evidence="3">The sequence shown here is derived from an EMBL/GenBank/DDBJ whole genome shotgun (WGS) entry which is preliminary data.</text>
</comment>
<keyword evidence="2" id="KW-0812">Transmembrane</keyword>
<evidence type="ECO:0000256" key="2">
    <source>
        <dbReference type="SAM" id="Phobius"/>
    </source>
</evidence>
<keyword evidence="2" id="KW-1133">Transmembrane helix</keyword>
<gene>
    <name evidence="3" type="ORF">ACFOET_14175</name>
</gene>
<dbReference type="RefSeq" id="WP_379023735.1">
    <property type="nucleotide sequence ID" value="NZ_JBHRTA010000038.1"/>
</dbReference>
<feature type="transmembrane region" description="Helical" evidence="2">
    <location>
        <begin position="53"/>
        <end position="71"/>
    </location>
</feature>
<evidence type="ECO:0000313" key="3">
    <source>
        <dbReference type="EMBL" id="MFC3198765.1"/>
    </source>
</evidence>
<evidence type="ECO:0000313" key="4">
    <source>
        <dbReference type="Proteomes" id="UP001595526"/>
    </source>
</evidence>
<organism evidence="3 4">
    <name type="scientific">Parapedobacter deserti</name>
    <dbReference type="NCBI Taxonomy" id="1912957"/>
    <lineage>
        <taxon>Bacteria</taxon>
        <taxon>Pseudomonadati</taxon>
        <taxon>Bacteroidota</taxon>
        <taxon>Sphingobacteriia</taxon>
        <taxon>Sphingobacteriales</taxon>
        <taxon>Sphingobacteriaceae</taxon>
        <taxon>Parapedobacter</taxon>
    </lineage>
</organism>
<accession>A0ABV7JKZ7</accession>
<keyword evidence="2" id="KW-0472">Membrane</keyword>
<evidence type="ECO:0000256" key="1">
    <source>
        <dbReference type="SAM" id="MobiDB-lite"/>
    </source>
</evidence>
<proteinExistence type="predicted"/>